<sequence length="554" mass="60437">MGSSEEGEGEGEGSHLMDEHEKPPSRQAGMPRAVPMAGLAVLVLVAWFSYGGSAPEKSTLRVATWNIAAINNNPFEYWITHDDADYNALMEGVQSFIDQPGERDVPVSEVFTPAMWAELKALMTTQGWGGVEETEAMWQASFGQRKIISGFMKDRSLGEKRLASMPDRVTNTINLAGGRGVANRPTVINCFAGDMTSSVRWWANWKAFMFETKVLVEGGGAATLPASLLQPIKRAKYPALTVEEETISIPLQTLCQAIFDAILVYIVNIVSPSGKWQQLQQQMCDSLNRKKDANTLAILDSHYSDINVFFVQEAAAVFVAKANAVSLGKTYSVISSSSLDGKRDQNSLILICKQYFDPASVREHTAEVMATFDKATPVANGDLLVISAVDVFGRSYLLASFHGDTNGLATLPVLAAVHALARRKPSHRLVFGLDANTYAHGSASKQGVVEFGQDFVSKGYSSCWGDAPDPTNHTTFNARTFLQPQLQKAAKSTEKASKGDKNPKDFILFPKAAYSVVATTKDNTGRRRYTEGMVFPTLQFPSDHGLVATVLREL</sequence>
<proteinExistence type="predicted"/>
<dbReference type="EMBL" id="HBEP01013298">
    <property type="protein sequence ID" value="CAD8482375.1"/>
    <property type="molecule type" value="Transcribed_RNA"/>
</dbReference>
<evidence type="ECO:0008006" key="3">
    <source>
        <dbReference type="Google" id="ProtNLM"/>
    </source>
</evidence>
<protein>
    <recommendedName>
        <fullName evidence="3">Endonuclease/exonuclease/phosphatase domain-containing protein</fullName>
    </recommendedName>
</protein>
<organism evidence="2">
    <name type="scientific">Phaeocystis antarctica</name>
    <dbReference type="NCBI Taxonomy" id="33657"/>
    <lineage>
        <taxon>Eukaryota</taxon>
        <taxon>Haptista</taxon>
        <taxon>Haptophyta</taxon>
        <taxon>Prymnesiophyceae</taxon>
        <taxon>Phaeocystales</taxon>
        <taxon>Phaeocystaceae</taxon>
        <taxon>Phaeocystis</taxon>
    </lineage>
</organism>
<reference evidence="2" key="1">
    <citation type="submission" date="2021-01" db="EMBL/GenBank/DDBJ databases">
        <authorList>
            <person name="Corre E."/>
            <person name="Pelletier E."/>
            <person name="Niang G."/>
            <person name="Scheremetjew M."/>
            <person name="Finn R."/>
            <person name="Kale V."/>
            <person name="Holt S."/>
            <person name="Cochrane G."/>
            <person name="Meng A."/>
            <person name="Brown T."/>
            <person name="Cohen L."/>
        </authorList>
    </citation>
    <scope>NUCLEOTIDE SEQUENCE</scope>
    <source>
        <strain evidence="2">CCMP1374</strain>
    </source>
</reference>
<feature type="region of interest" description="Disordered" evidence="1">
    <location>
        <begin position="1"/>
        <end position="31"/>
    </location>
</feature>
<evidence type="ECO:0000256" key="1">
    <source>
        <dbReference type="SAM" id="MobiDB-lite"/>
    </source>
</evidence>
<feature type="compositionally biased region" description="Acidic residues" evidence="1">
    <location>
        <begin position="1"/>
        <end position="11"/>
    </location>
</feature>
<dbReference type="AlphaFoldDB" id="A0A7S0EEX2"/>
<evidence type="ECO:0000313" key="2">
    <source>
        <dbReference type="EMBL" id="CAD8482375.1"/>
    </source>
</evidence>
<feature type="compositionally biased region" description="Basic and acidic residues" evidence="1">
    <location>
        <begin position="12"/>
        <end position="24"/>
    </location>
</feature>
<name>A0A7S0EEX2_9EUKA</name>
<gene>
    <name evidence="2" type="ORF">PANT1444_LOCUS7519</name>
</gene>
<accession>A0A7S0EEX2</accession>